<dbReference type="Proteomes" id="UP000633365">
    <property type="component" value="Unassembled WGS sequence"/>
</dbReference>
<evidence type="ECO:0000256" key="2">
    <source>
        <dbReference type="SAM" id="Phobius"/>
    </source>
</evidence>
<dbReference type="EMBL" id="JAEQMG010000046">
    <property type="protein sequence ID" value="MBK6087929.1"/>
    <property type="molecule type" value="Genomic_DNA"/>
</dbReference>
<dbReference type="AlphaFoldDB" id="A0A934U210"/>
<comment type="caution">
    <text evidence="3">The sequence shown here is derived from an EMBL/GenBank/DDBJ whole genome shotgun (WGS) entry which is preliminary data.</text>
</comment>
<name>A0A934U210_9FIRM</name>
<dbReference type="InterPro" id="IPR014441">
    <property type="entry name" value="UCP006425_b-propeller"/>
</dbReference>
<dbReference type="RefSeq" id="WP_201427078.1">
    <property type="nucleotide sequence ID" value="NZ_JAEQMG010000046.1"/>
</dbReference>
<keyword evidence="2" id="KW-0812">Transmembrane</keyword>
<evidence type="ECO:0000256" key="1">
    <source>
        <dbReference type="SAM" id="MobiDB-lite"/>
    </source>
</evidence>
<keyword evidence="2" id="KW-1133">Transmembrane helix</keyword>
<gene>
    <name evidence="3" type="ORF">JKK62_04565</name>
</gene>
<feature type="compositionally biased region" description="Low complexity" evidence="1">
    <location>
        <begin position="136"/>
        <end position="152"/>
    </location>
</feature>
<evidence type="ECO:0000313" key="3">
    <source>
        <dbReference type="EMBL" id="MBK6087929.1"/>
    </source>
</evidence>
<sequence>MKNDFDFIKEKFESSGVKAPDSLDKDAVLAMLEDKQPAPIPLRPKRRWPAVVAVAASLVIVASLGIVLGSRFIGNKPQTAPPTTVIADIKSLQTFDSYNDVEDAVGSIRKLNQKKDSRMFEAINSDMAADGYSEVGNSASAESGNASSSSHSETYKQVEGVDEADIIKTDGRYIYCVENRYNAALIKIFSADGDSSRLITTLDASKQSSSTADEAALSDSDAYYYDYRFTISDMYLRDHTLVLLCMDHRDAEETVTEAQVYDVSDINSIRFLGDHSQSGYLASSRMIGDTLYTVSSYYPYEDRVIPYCNEKEIPCNCIYSLPNPNTESFLVVSSFNTRDFSAQSESKALLGAVSDIYCNENNLYIYASHYDVDDDGWFNFFSSKVTTRIVKVNLDDGLEFTAFGEVKGYVKDQYALDEYSGNLRVATTCERNGKDVNNLYVLDENLSVIGSVNGFAKNESIKAVRYLGDTAYVITYEQTDPLFVIDLSDPAAPAILGEAKISGFSTMLIPIGDDLVLGLGYHTENEDYTDLEVQEGFKLALFDVSDKANPKVLDSKSYVEYSSEVQYNPKALVYNPDRDDYIIPLNYAHYGWRDYIDAEDTESADGASEDKDVIYGGMLNFTVRDGKIKVIEQYRCDRTNEIERCIYVGDTVYMTHRGENYDGDLTIETKKYQ</sequence>
<feature type="transmembrane region" description="Helical" evidence="2">
    <location>
        <begin position="50"/>
        <end position="73"/>
    </location>
</feature>
<keyword evidence="2" id="KW-0472">Membrane</keyword>
<protein>
    <submittedName>
        <fullName evidence="3">Beta-propeller domain-containing protein</fullName>
    </submittedName>
</protein>
<accession>A0A934U210</accession>
<dbReference type="Pfam" id="PF09826">
    <property type="entry name" value="Beta_propel"/>
    <property type="match status" value="1"/>
</dbReference>
<keyword evidence="4" id="KW-1185">Reference proteome</keyword>
<organism evidence="3 4">
    <name type="scientific">Ruminococcus difficilis</name>
    <dbReference type="NCBI Taxonomy" id="2763069"/>
    <lineage>
        <taxon>Bacteria</taxon>
        <taxon>Bacillati</taxon>
        <taxon>Bacillota</taxon>
        <taxon>Clostridia</taxon>
        <taxon>Eubacteriales</taxon>
        <taxon>Oscillospiraceae</taxon>
        <taxon>Ruminococcus</taxon>
    </lineage>
</organism>
<dbReference type="PIRSF" id="PIRSF006425">
    <property type="entry name" value="UCP006425_WD40"/>
    <property type="match status" value="1"/>
</dbReference>
<proteinExistence type="predicted"/>
<reference evidence="3" key="1">
    <citation type="submission" date="2021-01" db="EMBL/GenBank/DDBJ databases">
        <title>Genome public.</title>
        <authorList>
            <person name="Liu C."/>
            <person name="Sun Q."/>
        </authorList>
    </citation>
    <scope>NUCLEOTIDE SEQUENCE</scope>
    <source>
        <strain evidence="3">M6</strain>
    </source>
</reference>
<dbReference type="InterPro" id="IPR019198">
    <property type="entry name" value="Beta_propeller_containing"/>
</dbReference>
<feature type="region of interest" description="Disordered" evidence="1">
    <location>
        <begin position="134"/>
        <end position="155"/>
    </location>
</feature>
<evidence type="ECO:0000313" key="4">
    <source>
        <dbReference type="Proteomes" id="UP000633365"/>
    </source>
</evidence>